<protein>
    <submittedName>
        <fullName evidence="1">Uncharacterized protein</fullName>
    </submittedName>
</protein>
<dbReference type="EMBL" id="JAUEPR010000096">
    <property type="protein sequence ID" value="KAK0464830.1"/>
    <property type="molecule type" value="Genomic_DNA"/>
</dbReference>
<sequence>FRAYLNFPAHRKTVMRLLTSPHALAIEVLRCSERRRPSVPRNQRLCRYCESDVEDEVHA</sequence>
<gene>
    <name evidence="1" type="ORF">IW261DRAFT_1347109</name>
</gene>
<feature type="non-terminal residue" evidence="1">
    <location>
        <position position="1"/>
    </location>
</feature>
<dbReference type="Proteomes" id="UP001175227">
    <property type="component" value="Unassembled WGS sequence"/>
</dbReference>
<dbReference type="AlphaFoldDB" id="A0AA39NFS1"/>
<proteinExistence type="predicted"/>
<evidence type="ECO:0000313" key="2">
    <source>
        <dbReference type="Proteomes" id="UP001175227"/>
    </source>
</evidence>
<keyword evidence="2" id="KW-1185">Reference proteome</keyword>
<evidence type="ECO:0000313" key="1">
    <source>
        <dbReference type="EMBL" id="KAK0464830.1"/>
    </source>
</evidence>
<accession>A0AA39NFS1</accession>
<organism evidence="1 2">
    <name type="scientific">Armillaria novae-zelandiae</name>
    <dbReference type="NCBI Taxonomy" id="153914"/>
    <lineage>
        <taxon>Eukaryota</taxon>
        <taxon>Fungi</taxon>
        <taxon>Dikarya</taxon>
        <taxon>Basidiomycota</taxon>
        <taxon>Agaricomycotina</taxon>
        <taxon>Agaricomycetes</taxon>
        <taxon>Agaricomycetidae</taxon>
        <taxon>Agaricales</taxon>
        <taxon>Marasmiineae</taxon>
        <taxon>Physalacriaceae</taxon>
        <taxon>Armillaria</taxon>
    </lineage>
</organism>
<reference evidence="1" key="1">
    <citation type="submission" date="2023-06" db="EMBL/GenBank/DDBJ databases">
        <authorList>
            <consortium name="Lawrence Berkeley National Laboratory"/>
            <person name="Ahrendt S."/>
            <person name="Sahu N."/>
            <person name="Indic B."/>
            <person name="Wong-Bajracharya J."/>
            <person name="Merenyi Z."/>
            <person name="Ke H.-M."/>
            <person name="Monk M."/>
            <person name="Kocsube S."/>
            <person name="Drula E."/>
            <person name="Lipzen A."/>
            <person name="Balint B."/>
            <person name="Henrissat B."/>
            <person name="Andreopoulos B."/>
            <person name="Martin F.M."/>
            <person name="Harder C.B."/>
            <person name="Rigling D."/>
            <person name="Ford K.L."/>
            <person name="Foster G.D."/>
            <person name="Pangilinan J."/>
            <person name="Papanicolaou A."/>
            <person name="Barry K."/>
            <person name="LaButti K."/>
            <person name="Viragh M."/>
            <person name="Koriabine M."/>
            <person name="Yan M."/>
            <person name="Riley R."/>
            <person name="Champramary S."/>
            <person name="Plett K.L."/>
            <person name="Tsai I.J."/>
            <person name="Slot J."/>
            <person name="Sipos G."/>
            <person name="Plett J."/>
            <person name="Nagy L.G."/>
            <person name="Grigoriev I.V."/>
        </authorList>
    </citation>
    <scope>NUCLEOTIDE SEQUENCE</scope>
    <source>
        <strain evidence="1">ICMP 16352</strain>
    </source>
</reference>
<comment type="caution">
    <text evidence="1">The sequence shown here is derived from an EMBL/GenBank/DDBJ whole genome shotgun (WGS) entry which is preliminary data.</text>
</comment>
<name>A0AA39NFS1_9AGAR</name>